<dbReference type="Pfam" id="PF14020">
    <property type="entry name" value="DUF4236"/>
    <property type="match status" value="1"/>
</dbReference>
<dbReference type="InterPro" id="IPR025330">
    <property type="entry name" value="DUF4236"/>
</dbReference>
<protein>
    <submittedName>
        <fullName evidence="3">DUF4236 domain-containing protein</fullName>
    </submittedName>
</protein>
<evidence type="ECO:0000313" key="3">
    <source>
        <dbReference type="EMBL" id="HCA02675.1"/>
    </source>
</evidence>
<evidence type="ECO:0000256" key="1">
    <source>
        <dbReference type="SAM" id="MobiDB-lite"/>
    </source>
</evidence>
<feature type="domain" description="DUF4236" evidence="2">
    <location>
        <begin position="3"/>
        <end position="56"/>
    </location>
</feature>
<organism evidence="3">
    <name type="scientific">Halomonas campaniensis</name>
    <dbReference type="NCBI Taxonomy" id="213554"/>
    <lineage>
        <taxon>Bacteria</taxon>
        <taxon>Pseudomonadati</taxon>
        <taxon>Pseudomonadota</taxon>
        <taxon>Gammaproteobacteria</taxon>
        <taxon>Oceanospirillales</taxon>
        <taxon>Halomonadaceae</taxon>
        <taxon>Halomonas</taxon>
    </lineage>
</organism>
<name>A0A3D0KH40_9GAMM</name>
<feature type="region of interest" description="Disordered" evidence="1">
    <location>
        <begin position="37"/>
        <end position="84"/>
    </location>
</feature>
<gene>
    <name evidence="3" type="ORF">DEO68_10940</name>
</gene>
<proteinExistence type="predicted"/>
<dbReference type="EMBL" id="DOTR01000055">
    <property type="protein sequence ID" value="HCA02675.1"/>
    <property type="molecule type" value="Genomic_DNA"/>
</dbReference>
<comment type="caution">
    <text evidence="3">The sequence shown here is derived from an EMBL/GenBank/DDBJ whole genome shotgun (WGS) entry which is preliminary data.</text>
</comment>
<reference evidence="3" key="1">
    <citation type="journal article" date="2018" name="Nat. Biotechnol.">
        <title>A standardized bacterial taxonomy based on genome phylogeny substantially revises the tree of life.</title>
        <authorList>
            <person name="Parks D.H."/>
            <person name="Chuvochina M."/>
            <person name="Waite D.W."/>
            <person name="Rinke C."/>
            <person name="Skarshewski A."/>
            <person name="Chaumeil P.A."/>
            <person name="Hugenholtz P."/>
        </authorList>
    </citation>
    <scope>NUCLEOTIDE SEQUENCE [LARGE SCALE GENOMIC DNA]</scope>
    <source>
        <strain evidence="3">UBA11284</strain>
    </source>
</reference>
<evidence type="ECO:0000259" key="2">
    <source>
        <dbReference type="Pfam" id="PF14020"/>
    </source>
</evidence>
<accession>A0A3D0KH40</accession>
<sequence>MAFRFQRRITLAPGVRLNLSKRGLGLSVGPRGASVSVGPSGAHAHAGIPGTGLSYRTKLDRKGTRGTSFSRETRAGRSDNVSSRLPEAGHIDLQLVVDDEGDVRYQWPDGEPLSFEDTRAVKRQGEAMIRERLQVICEQRNSDIDVLGQLHWTTPCLETRGYAPKAFDEPAPVPPEPLRLSWWQHLWRPTRERLEAAHYDSQGAYDVAREHWEARKAAFEKAQLARQYDEETGVFRDLDVMQQVLHKRLEEIDWPRETAIDFDLGSDKRTIAVDIDLPDEDEMPDHYWQMPAKALKLSPRKLSGTRQRKLYRDHVHGVAFRVIGAIFARLPTVEEARVSGYRQVVDAATGGEHDQYLYSIKVTREQWSRIHFDQLAQVDPVAAVEAFTLRRDMTKTGIFRDIEPFTLSS</sequence>
<dbReference type="AlphaFoldDB" id="A0A3D0KH40"/>